<protein>
    <submittedName>
        <fullName evidence="3">(apollo) hypothetical protein</fullName>
    </submittedName>
</protein>
<keyword evidence="4" id="KW-1185">Reference proteome</keyword>
<dbReference type="Pfam" id="PF03258">
    <property type="entry name" value="Baculo_FP"/>
    <property type="match status" value="1"/>
</dbReference>
<organism evidence="3 4">
    <name type="scientific">Parnassius apollo</name>
    <name type="common">Apollo butterfly</name>
    <name type="synonym">Papilio apollo</name>
    <dbReference type="NCBI Taxonomy" id="110799"/>
    <lineage>
        <taxon>Eukaryota</taxon>
        <taxon>Metazoa</taxon>
        <taxon>Ecdysozoa</taxon>
        <taxon>Arthropoda</taxon>
        <taxon>Hexapoda</taxon>
        <taxon>Insecta</taxon>
        <taxon>Pterygota</taxon>
        <taxon>Neoptera</taxon>
        <taxon>Endopterygota</taxon>
        <taxon>Lepidoptera</taxon>
        <taxon>Glossata</taxon>
        <taxon>Ditrysia</taxon>
        <taxon>Papilionoidea</taxon>
        <taxon>Papilionidae</taxon>
        <taxon>Parnassiinae</taxon>
        <taxon>Parnassini</taxon>
        <taxon>Parnassius</taxon>
        <taxon>Parnassius</taxon>
    </lineage>
</organism>
<proteinExistence type="predicted"/>
<dbReference type="AlphaFoldDB" id="A0A8S3Y9Y0"/>
<gene>
    <name evidence="3" type="ORF">PAPOLLO_LOCUS26437</name>
</gene>
<evidence type="ECO:0000259" key="2">
    <source>
        <dbReference type="Pfam" id="PF25298"/>
    </source>
</evidence>
<dbReference type="InterPro" id="IPR004941">
    <property type="entry name" value="FP_N"/>
</dbReference>
<reference evidence="3" key="1">
    <citation type="submission" date="2021-04" db="EMBL/GenBank/DDBJ databases">
        <authorList>
            <person name="Tunstrom K."/>
        </authorList>
    </citation>
    <scope>NUCLEOTIDE SEQUENCE</scope>
</reference>
<feature type="domain" description="FP protein N-terminal" evidence="1">
    <location>
        <begin position="3"/>
        <end position="78"/>
    </location>
</feature>
<dbReference type="OrthoDB" id="2123493at2759"/>
<dbReference type="InterPro" id="IPR057251">
    <property type="entry name" value="FP_C"/>
</dbReference>
<comment type="caution">
    <text evidence="3">The sequence shown here is derived from an EMBL/GenBank/DDBJ whole genome shotgun (WGS) entry which is preliminary data.</text>
</comment>
<sequence>MEIVSDIVKKIADKLSISVDDIDTTKRVPGKKEKPGNIEITFKNETTSTKWITAAKNSKLYAHDIMDNLSEATGKQLIYIREALSYYYNRKLLWEAKQKLKPSYKYVWCKRGIIRARKEEKGDIIIIRREEDIVRLVRA</sequence>
<dbReference type="Proteomes" id="UP000691718">
    <property type="component" value="Unassembled WGS sequence"/>
</dbReference>
<name>A0A8S3Y9Y0_PARAO</name>
<evidence type="ECO:0000313" key="3">
    <source>
        <dbReference type="EMBL" id="CAG5055726.1"/>
    </source>
</evidence>
<dbReference type="Pfam" id="PF25298">
    <property type="entry name" value="Baculo_FP_2nd"/>
    <property type="match status" value="1"/>
</dbReference>
<evidence type="ECO:0000259" key="1">
    <source>
        <dbReference type="Pfam" id="PF03258"/>
    </source>
</evidence>
<accession>A0A8S3Y9Y0</accession>
<evidence type="ECO:0000313" key="4">
    <source>
        <dbReference type="Proteomes" id="UP000691718"/>
    </source>
</evidence>
<dbReference type="EMBL" id="CAJQZP010001584">
    <property type="protein sequence ID" value="CAG5055726.1"/>
    <property type="molecule type" value="Genomic_DNA"/>
</dbReference>
<feature type="domain" description="FP protein C-terminal" evidence="2">
    <location>
        <begin position="88"/>
        <end position="136"/>
    </location>
</feature>